<dbReference type="OrthoDB" id="4121227at2759"/>
<name>A0A0D2EI03_9EURO</name>
<feature type="region of interest" description="Disordered" evidence="1">
    <location>
        <begin position="60"/>
        <end position="142"/>
    </location>
</feature>
<proteinExistence type="predicted"/>
<evidence type="ECO:0000256" key="1">
    <source>
        <dbReference type="SAM" id="MobiDB-lite"/>
    </source>
</evidence>
<gene>
    <name evidence="2" type="ORF">PV05_06647</name>
</gene>
<dbReference type="HOGENOM" id="CLU_115486_0_0_1"/>
<dbReference type="EMBL" id="KN847320">
    <property type="protein sequence ID" value="KIW54280.1"/>
    <property type="molecule type" value="Genomic_DNA"/>
</dbReference>
<protein>
    <recommendedName>
        <fullName evidence="4">Myb-like domain-containing protein</fullName>
    </recommendedName>
</protein>
<dbReference type="RefSeq" id="XP_013314864.1">
    <property type="nucleotide sequence ID" value="XM_013459410.1"/>
</dbReference>
<dbReference type="AlphaFoldDB" id="A0A0D2EI03"/>
<evidence type="ECO:0008006" key="4">
    <source>
        <dbReference type="Google" id="ProtNLM"/>
    </source>
</evidence>
<keyword evidence="3" id="KW-1185">Reference proteome</keyword>
<organism evidence="2 3">
    <name type="scientific">Exophiala xenobiotica</name>
    <dbReference type="NCBI Taxonomy" id="348802"/>
    <lineage>
        <taxon>Eukaryota</taxon>
        <taxon>Fungi</taxon>
        <taxon>Dikarya</taxon>
        <taxon>Ascomycota</taxon>
        <taxon>Pezizomycotina</taxon>
        <taxon>Eurotiomycetes</taxon>
        <taxon>Chaetothyriomycetidae</taxon>
        <taxon>Chaetothyriales</taxon>
        <taxon>Herpotrichiellaceae</taxon>
        <taxon>Exophiala</taxon>
    </lineage>
</organism>
<dbReference type="GeneID" id="25328555"/>
<dbReference type="Proteomes" id="UP000054342">
    <property type="component" value="Unassembled WGS sequence"/>
</dbReference>
<evidence type="ECO:0000313" key="2">
    <source>
        <dbReference type="EMBL" id="KIW54280.1"/>
    </source>
</evidence>
<dbReference type="STRING" id="348802.A0A0D2EI03"/>
<accession>A0A0D2EI03</accession>
<evidence type="ECO:0000313" key="3">
    <source>
        <dbReference type="Proteomes" id="UP000054342"/>
    </source>
</evidence>
<sequence length="142" mass="15532">MSNPWTDQLEKLLLFTIIPFPDNVPKTKFEEAADKLGNGLNWNGCRQKFYKLKRDAEKLLSGDGGGATAAALKTPANKGEKTTPQKSTGGSKRKKADSGDEVEETPTKKKKATVKVEVKNEPDANDTKQPKVEDVEENESGL</sequence>
<reference evidence="2 3" key="1">
    <citation type="submission" date="2015-01" db="EMBL/GenBank/DDBJ databases">
        <title>The Genome Sequence of Exophiala xenobiotica CBS118157.</title>
        <authorList>
            <consortium name="The Broad Institute Genomics Platform"/>
            <person name="Cuomo C."/>
            <person name="de Hoog S."/>
            <person name="Gorbushina A."/>
            <person name="Stielow B."/>
            <person name="Teixiera M."/>
            <person name="Abouelleil A."/>
            <person name="Chapman S.B."/>
            <person name="Priest M."/>
            <person name="Young S.K."/>
            <person name="Wortman J."/>
            <person name="Nusbaum C."/>
            <person name="Birren B."/>
        </authorList>
    </citation>
    <scope>NUCLEOTIDE SEQUENCE [LARGE SCALE GENOMIC DNA]</scope>
    <source>
        <strain evidence="2 3">CBS 118157</strain>
    </source>
</reference>
<feature type="compositionally biased region" description="Basic and acidic residues" evidence="1">
    <location>
        <begin position="114"/>
        <end position="133"/>
    </location>
</feature>